<dbReference type="RefSeq" id="WP_203000355.1">
    <property type="nucleotide sequence ID" value="NZ_JAEMEF010000006.1"/>
</dbReference>
<keyword evidence="3" id="KW-1185">Reference proteome</keyword>
<feature type="chain" id="PRO_5046033825" description="Antitoxin component YwqK of YwqJK toxin-antitoxin module" evidence="1">
    <location>
        <begin position="21"/>
        <end position="391"/>
    </location>
</feature>
<feature type="signal peptide" evidence="1">
    <location>
        <begin position="1"/>
        <end position="20"/>
    </location>
</feature>
<dbReference type="Proteomes" id="UP000605013">
    <property type="component" value="Unassembled WGS sequence"/>
</dbReference>
<dbReference type="Gene3D" id="2.20.110.10">
    <property type="entry name" value="Histone H3 K4-specific methyltransferase SET7/9 N-terminal domain"/>
    <property type="match status" value="1"/>
</dbReference>
<proteinExistence type="predicted"/>
<evidence type="ECO:0000313" key="3">
    <source>
        <dbReference type="Proteomes" id="UP000605013"/>
    </source>
</evidence>
<dbReference type="InterPro" id="IPR011652">
    <property type="entry name" value="MORN_2"/>
</dbReference>
<comment type="caution">
    <text evidence="2">The sequence shown here is derived from an EMBL/GenBank/DDBJ whole genome shotgun (WGS) entry which is preliminary data.</text>
</comment>
<gene>
    <name evidence="2" type="ORF">JAO71_09090</name>
</gene>
<dbReference type="EMBL" id="JAEMEF010000006">
    <property type="protein sequence ID" value="MBL7559956.1"/>
    <property type="molecule type" value="Genomic_DNA"/>
</dbReference>
<name>A0ABS1WLH4_9FLAO</name>
<evidence type="ECO:0000256" key="1">
    <source>
        <dbReference type="SAM" id="SignalP"/>
    </source>
</evidence>
<keyword evidence="1" id="KW-0732">Signal</keyword>
<evidence type="ECO:0008006" key="4">
    <source>
        <dbReference type="Google" id="ProtNLM"/>
    </source>
</evidence>
<sequence>MKNKILLIFILITSIISVKAQQTTTKKIEHPKYGKAILETYFDQDNNPKQKVIYTKDTLLTNGNKEVGEIILYYTNGTVSAKGNFSKSNKSSYFGSSRKRQGKWLYYDKQGNLEKTLFYKEDKIDSLYTTYHANGNVSSITNYVDGKINGNSKTYFANKKLHRVLQYKNGKINNVLEFYNSKGTQIEYGTFKESNGTLDIYDLETGKISKTYTYEDGIPHNIETKDIPSTKGTINQKTYKTNNGKIIKVVRTLNKQLEGLQEKFDYKGILKDANYFSDGKKHGTHTRYNDDGTIFWQDTYVNNKKTGPFIHTAEDSEAEGNRYSGKKNDNVVLHSGFYDEDEKITGRFTSYTQKDSIVIATGQYKENYKTGVWKFYNEKEELINEVKYGND</sequence>
<protein>
    <recommendedName>
        <fullName evidence="4">Antitoxin component YwqK of YwqJK toxin-antitoxin module</fullName>
    </recommendedName>
</protein>
<dbReference type="Pfam" id="PF07661">
    <property type="entry name" value="MORN_2"/>
    <property type="match status" value="3"/>
</dbReference>
<organism evidence="2 3">
    <name type="scientific">Olleya sediminilitoris</name>
    <dbReference type="NCBI Taxonomy" id="2795739"/>
    <lineage>
        <taxon>Bacteria</taxon>
        <taxon>Pseudomonadati</taxon>
        <taxon>Bacteroidota</taxon>
        <taxon>Flavobacteriia</taxon>
        <taxon>Flavobacteriales</taxon>
        <taxon>Flavobacteriaceae</taxon>
    </lineage>
</organism>
<dbReference type="Gene3D" id="3.90.930.1">
    <property type="match status" value="1"/>
</dbReference>
<accession>A0ABS1WLH4</accession>
<reference evidence="2 3" key="1">
    <citation type="submission" date="2020-12" db="EMBL/GenBank/DDBJ databases">
        <title>Olleya sediminilitoris sp. nov., isolated from a tidal flat.</title>
        <authorList>
            <person name="Park S."/>
            <person name="Yoon J.-H."/>
        </authorList>
    </citation>
    <scope>NUCLEOTIDE SEQUENCE [LARGE SCALE GENOMIC DNA]</scope>
    <source>
        <strain evidence="2 3">YSTF-M6</strain>
    </source>
</reference>
<evidence type="ECO:0000313" key="2">
    <source>
        <dbReference type="EMBL" id="MBL7559956.1"/>
    </source>
</evidence>
<dbReference type="SUPFAM" id="SSF82185">
    <property type="entry name" value="Histone H3 K4-specific methyltransferase SET7/9 N-terminal domain"/>
    <property type="match status" value="2"/>
</dbReference>